<dbReference type="PANTHER" id="PTHR14344">
    <property type="entry name" value="WD REPEAT PROTEIN"/>
    <property type="match status" value="1"/>
</dbReference>
<dbReference type="InterPro" id="IPR001680">
    <property type="entry name" value="WD40_rpt"/>
</dbReference>
<dbReference type="SMART" id="SM00320">
    <property type="entry name" value="WD40"/>
    <property type="match status" value="7"/>
</dbReference>
<reference evidence="9" key="1">
    <citation type="journal article" date="2023" name="Insect Mol. Biol.">
        <title>Genome sequencing provides insights into the evolution of gene families encoding plant cell wall-degrading enzymes in longhorned beetles.</title>
        <authorList>
            <person name="Shin N.R."/>
            <person name="Okamura Y."/>
            <person name="Kirsch R."/>
            <person name="Pauchet Y."/>
        </authorList>
    </citation>
    <scope>NUCLEOTIDE SEQUENCE</scope>
    <source>
        <strain evidence="9">MMC_N1</strain>
    </source>
</reference>
<protein>
    <recommendedName>
        <fullName evidence="7">tRNA (34-2'-O)-methyltransferase regulator WDR6</fullName>
    </recommendedName>
</protein>
<accession>A0ABQ9JD97</accession>
<proteinExistence type="inferred from homology"/>
<dbReference type="Proteomes" id="UP001162164">
    <property type="component" value="Unassembled WGS sequence"/>
</dbReference>
<feature type="repeat" description="WD" evidence="8">
    <location>
        <begin position="181"/>
        <end position="222"/>
    </location>
</feature>
<dbReference type="EMBL" id="JAPWTJ010000723">
    <property type="protein sequence ID" value="KAJ8976129.1"/>
    <property type="molecule type" value="Genomic_DNA"/>
</dbReference>
<evidence type="ECO:0000256" key="4">
    <source>
        <dbReference type="ARBA" id="ARBA00022694"/>
    </source>
</evidence>
<dbReference type="InterPro" id="IPR036322">
    <property type="entry name" value="WD40_repeat_dom_sf"/>
</dbReference>
<evidence type="ECO:0000256" key="1">
    <source>
        <dbReference type="ARBA" id="ARBA00004496"/>
    </source>
</evidence>
<comment type="similarity">
    <text evidence="6">Belongs to the WD repeat WDR6 family.</text>
</comment>
<evidence type="ECO:0000256" key="5">
    <source>
        <dbReference type="ARBA" id="ARBA00022737"/>
    </source>
</evidence>
<keyword evidence="2" id="KW-0963">Cytoplasm</keyword>
<comment type="subcellular location">
    <subcellularLocation>
        <location evidence="1">Cytoplasm</location>
    </subcellularLocation>
</comment>
<sequence length="918" mass="104207">MFLFQSEFLNVDVTAAKIHGNYFLVGLGGFIHIFAQKTSKLLHKFKVFDGHNIFGIVVNKTDTQILLYGGKYIKLFEINEVFTYFNEIADTVESDWILDAKFIDDDKEIATVSMHNKVHIWDQNLKLMIEAECDEKCVLYSAHICCDKLRELIILSGTVFSEVLVWKPTQFGKQNVVLKRLKRHNGVIFSVHYNQRSGYICSSSDDRSTVLWKIKSGDLGVELKKRVFRSKVLLNCFITGGEDSLVNIWSFNGQLVRKVETHQGASVWALDSDEENNIILTGGGDCGVTTFPLQLNFQEYNLVLPDKRVPKSVVILANRDLVVLTGNAILYYIRNRQCQEIQTHDDLKSYALLVASPCKRLIALAGFHGQIYIYKEEADELKQIGFQQTKIKSRIFSLHWLNCSTFLICQAEGKMSVLYLKTGSIFHICNFILPPSKERWATSAVCVDNYLIAGDRKGNIHLFEFGKVLAIQTIKKAHSHLGVTNIVTNNNLIKSLGRNGIVKTFVLKMDGLYLLSSEKLPFTWLVDIKDSLLLAFSGDNFVIWNYVSKRIIFEKSCGGGHRSWDFFKHLDTSRFCYIKDKMVCIYDCKLNLFEPVDVIPGYHVREINAVEIIEILNDKFLVISGGEDNTLRLSLVGNGDIKILTALRSHLSSIRTITNFKISSVSHKNEETYLVFSGGGRAQIVCWKLKLITENGSFKNVTCSEQCSYYQPLQYEESEMRIMDMCASKIDNRLCFCILSHNILITMATDGKLVFWDVTNIFKKNGMNKAHPFHVIKSHQSGINSSALKMITNDLCLIATGGDDNAIILNLVRFYLTNGLMKIENLNSFTDVCTHCTQITGIYIADKYLISASIGQRVAVFEWHVVGETNIICKYITKYNTSVADLQGLKCFQSHDIDAIVVYGKGIEYIKIKRNYEQ</sequence>
<evidence type="ECO:0000256" key="6">
    <source>
        <dbReference type="ARBA" id="ARBA00038255"/>
    </source>
</evidence>
<keyword evidence="5" id="KW-0677">Repeat</keyword>
<keyword evidence="3 8" id="KW-0853">WD repeat</keyword>
<evidence type="ECO:0000256" key="2">
    <source>
        <dbReference type="ARBA" id="ARBA00022490"/>
    </source>
</evidence>
<dbReference type="PROSITE" id="PS50294">
    <property type="entry name" value="WD_REPEATS_REGION"/>
    <property type="match status" value="1"/>
</dbReference>
<dbReference type="PROSITE" id="PS50082">
    <property type="entry name" value="WD_REPEATS_2"/>
    <property type="match status" value="1"/>
</dbReference>
<name>A0ABQ9JD97_9CUCU</name>
<evidence type="ECO:0000313" key="10">
    <source>
        <dbReference type="Proteomes" id="UP001162164"/>
    </source>
</evidence>
<dbReference type="PANTHER" id="PTHR14344:SF3">
    <property type="entry name" value="WD REPEAT-CONTAINING PROTEIN 6"/>
    <property type="match status" value="1"/>
</dbReference>
<dbReference type="InterPro" id="IPR051973">
    <property type="entry name" value="tRNA_Anticodon_Mtase-Reg"/>
</dbReference>
<dbReference type="SUPFAM" id="SSF50978">
    <property type="entry name" value="WD40 repeat-like"/>
    <property type="match status" value="3"/>
</dbReference>
<evidence type="ECO:0000256" key="8">
    <source>
        <dbReference type="PROSITE-ProRule" id="PRU00221"/>
    </source>
</evidence>
<dbReference type="Gene3D" id="2.130.10.10">
    <property type="entry name" value="YVTN repeat-like/Quinoprotein amine dehydrogenase"/>
    <property type="match status" value="4"/>
</dbReference>
<dbReference type="InterPro" id="IPR015943">
    <property type="entry name" value="WD40/YVTN_repeat-like_dom_sf"/>
</dbReference>
<keyword evidence="4" id="KW-0819">tRNA processing</keyword>
<evidence type="ECO:0000256" key="7">
    <source>
        <dbReference type="ARBA" id="ARBA00040154"/>
    </source>
</evidence>
<gene>
    <name evidence="9" type="ORF">NQ317_019394</name>
</gene>
<keyword evidence="10" id="KW-1185">Reference proteome</keyword>
<comment type="caution">
    <text evidence="9">The sequence shown here is derived from an EMBL/GenBank/DDBJ whole genome shotgun (WGS) entry which is preliminary data.</text>
</comment>
<evidence type="ECO:0000256" key="3">
    <source>
        <dbReference type="ARBA" id="ARBA00022574"/>
    </source>
</evidence>
<organism evidence="9 10">
    <name type="scientific">Molorchus minor</name>
    <dbReference type="NCBI Taxonomy" id="1323400"/>
    <lineage>
        <taxon>Eukaryota</taxon>
        <taxon>Metazoa</taxon>
        <taxon>Ecdysozoa</taxon>
        <taxon>Arthropoda</taxon>
        <taxon>Hexapoda</taxon>
        <taxon>Insecta</taxon>
        <taxon>Pterygota</taxon>
        <taxon>Neoptera</taxon>
        <taxon>Endopterygota</taxon>
        <taxon>Coleoptera</taxon>
        <taxon>Polyphaga</taxon>
        <taxon>Cucujiformia</taxon>
        <taxon>Chrysomeloidea</taxon>
        <taxon>Cerambycidae</taxon>
        <taxon>Lamiinae</taxon>
        <taxon>Monochamini</taxon>
        <taxon>Molorchus</taxon>
    </lineage>
</organism>
<dbReference type="Pfam" id="PF00400">
    <property type="entry name" value="WD40"/>
    <property type="match status" value="1"/>
</dbReference>
<evidence type="ECO:0000313" key="9">
    <source>
        <dbReference type="EMBL" id="KAJ8976129.1"/>
    </source>
</evidence>